<feature type="region of interest" description="Disordered" evidence="1">
    <location>
        <begin position="1"/>
        <end position="62"/>
    </location>
</feature>
<keyword evidence="3" id="KW-1185">Reference proteome</keyword>
<organism evidence="2 3">
    <name type="scientific">Roseateles saccharophilus</name>
    <name type="common">Pseudomonas saccharophila</name>
    <dbReference type="NCBI Taxonomy" id="304"/>
    <lineage>
        <taxon>Bacteria</taxon>
        <taxon>Pseudomonadati</taxon>
        <taxon>Pseudomonadota</taxon>
        <taxon>Betaproteobacteria</taxon>
        <taxon>Burkholderiales</taxon>
        <taxon>Sphaerotilaceae</taxon>
        <taxon>Roseateles</taxon>
    </lineage>
</organism>
<feature type="compositionally biased region" description="Polar residues" evidence="1">
    <location>
        <begin position="10"/>
        <end position="37"/>
    </location>
</feature>
<protein>
    <submittedName>
        <fullName evidence="2">Uncharacterized protein</fullName>
    </submittedName>
</protein>
<dbReference type="Proteomes" id="UP001180453">
    <property type="component" value="Unassembled WGS sequence"/>
</dbReference>
<dbReference type="RefSeq" id="WP_310272996.1">
    <property type="nucleotide sequence ID" value="NZ_JAVDXU010000007.1"/>
</dbReference>
<comment type="caution">
    <text evidence="2">The sequence shown here is derived from an EMBL/GenBank/DDBJ whole genome shotgun (WGS) entry which is preliminary data.</text>
</comment>
<feature type="compositionally biased region" description="Basic and acidic residues" evidence="1">
    <location>
        <begin position="42"/>
        <end position="54"/>
    </location>
</feature>
<dbReference type="EMBL" id="JAVDXU010000007">
    <property type="protein sequence ID" value="MDR7273042.1"/>
    <property type="molecule type" value="Genomic_DNA"/>
</dbReference>
<evidence type="ECO:0000256" key="1">
    <source>
        <dbReference type="SAM" id="MobiDB-lite"/>
    </source>
</evidence>
<gene>
    <name evidence="2" type="ORF">J2X20_005727</name>
</gene>
<accession>A0ABU1YW09</accession>
<proteinExistence type="predicted"/>
<evidence type="ECO:0000313" key="2">
    <source>
        <dbReference type="EMBL" id="MDR7273042.1"/>
    </source>
</evidence>
<sequence length="62" mass="6565">MSKPHLGRSHNAQSGPVQHTASEFATSKATQGQTLTKQAKPPAREPDGTAREAPKGPPQHKV</sequence>
<name>A0ABU1YW09_ROSSA</name>
<reference evidence="2 3" key="1">
    <citation type="submission" date="2023-07" db="EMBL/GenBank/DDBJ databases">
        <title>Sorghum-associated microbial communities from plants grown in Nebraska, USA.</title>
        <authorList>
            <person name="Schachtman D."/>
        </authorList>
    </citation>
    <scope>NUCLEOTIDE SEQUENCE [LARGE SCALE GENOMIC DNA]</scope>
    <source>
        <strain evidence="2 3">BE314</strain>
    </source>
</reference>
<evidence type="ECO:0000313" key="3">
    <source>
        <dbReference type="Proteomes" id="UP001180453"/>
    </source>
</evidence>